<evidence type="ECO:0008006" key="3">
    <source>
        <dbReference type="Google" id="ProtNLM"/>
    </source>
</evidence>
<accession>A0A1A2W9I0</accession>
<reference evidence="1 2" key="1">
    <citation type="submission" date="2016-06" db="EMBL/GenBank/DDBJ databases">
        <authorList>
            <person name="Kjaerup R.B."/>
            <person name="Dalgaard T.S."/>
            <person name="Juul-Madsen H.R."/>
        </authorList>
    </citation>
    <scope>NUCLEOTIDE SEQUENCE [LARGE SCALE GENOMIC DNA]</scope>
    <source>
        <strain evidence="1 2">E2838</strain>
    </source>
</reference>
<dbReference type="RefSeq" id="WP_067301188.1">
    <property type="nucleotide sequence ID" value="NZ_LZJY01000029.1"/>
</dbReference>
<proteinExistence type="predicted"/>
<sequence>MATSLLPAEFADLEPFLGWDLATEPERYAKRLASTMAEMQAFYDVAFPRLNDVIAYCDKYPLDDLPEDAKALMHMMQSLVMVSFPIEAWKQPRVPDSGAAWVECIREPVI</sequence>
<gene>
    <name evidence="1" type="ORF">A5679_07670</name>
</gene>
<comment type="caution">
    <text evidence="1">The sequence shown here is derived from an EMBL/GenBank/DDBJ whole genome shotgun (WGS) entry which is preliminary data.</text>
</comment>
<dbReference type="EMBL" id="LZJY01000029">
    <property type="protein sequence ID" value="OBI09890.1"/>
    <property type="molecule type" value="Genomic_DNA"/>
</dbReference>
<evidence type="ECO:0000313" key="1">
    <source>
        <dbReference type="EMBL" id="OBI09890.1"/>
    </source>
</evidence>
<organism evidence="1 2">
    <name type="scientific">Mycobacterium scrofulaceum</name>
    <dbReference type="NCBI Taxonomy" id="1783"/>
    <lineage>
        <taxon>Bacteria</taxon>
        <taxon>Bacillati</taxon>
        <taxon>Actinomycetota</taxon>
        <taxon>Actinomycetes</taxon>
        <taxon>Mycobacteriales</taxon>
        <taxon>Mycobacteriaceae</taxon>
        <taxon>Mycobacterium</taxon>
    </lineage>
</organism>
<dbReference type="Proteomes" id="UP000092207">
    <property type="component" value="Unassembled WGS sequence"/>
</dbReference>
<name>A0A1A2W9I0_MYCSC</name>
<protein>
    <recommendedName>
        <fullName evidence="3">Xaa-Pro dipeptidase</fullName>
    </recommendedName>
</protein>
<dbReference type="AlphaFoldDB" id="A0A1A2W9I0"/>
<evidence type="ECO:0000313" key="2">
    <source>
        <dbReference type="Proteomes" id="UP000092207"/>
    </source>
</evidence>